<proteinExistence type="inferred from homology"/>
<dbReference type="Proteomes" id="UP000001568">
    <property type="component" value="Chromosome 2"/>
</dbReference>
<dbReference type="AlphaFoldDB" id="A4RT78"/>
<keyword evidence="4" id="KW-1185">Reference proteome</keyword>
<dbReference type="InterPro" id="IPR011047">
    <property type="entry name" value="Quinoprotein_ADH-like_sf"/>
</dbReference>
<evidence type="ECO:0000313" key="4">
    <source>
        <dbReference type="Proteomes" id="UP000001568"/>
    </source>
</evidence>
<sequence>MTARRERARARRRRRVALIACACALAVICARAVTPRRARERRADARTPRELTLASHGAFLALDVESKAARVIHRGRGVYYGTFEDGSSSSDAVWVASRPDNAKTRTRTATRGDALLRIDAKRGEILEERAIDAAFTHDVVRRGDSVFVADTGNGRILELEYPSMRTLRAVELSVKAHVNTLAPADASEYGEHAVWAVLHNLGPSEVALIDLETGRELRPRLTRVGTKSHGLVIYEDRFIMLNSGEGQLISVDPSGVEDYEILWTDDSRTFMKGLCVIDDVAFFGVSAFGRREDRGDPNKSSDVVAFDLVRKRELWRQTVMTHGLLNVIAAPQIESSTWSHAHWNANSPSLYAEWIPLAAKQTNNCEATDRNSLLLTYDDVDVHLLRDYIQGLPRDVFKESGKNGNALLGGRDGNMQKFKPNVDGMLLFFSDRGGEHVFEFPFWKRLEPYVQPVLIDLFTDQLGVSDPLRHVIRLQLAVMNPGSEILPHVDTGDWARRHHRFHVPIIVPQNAGAVEFVMMPESGQEIAVPLIEGRPFEINNAVTHRVRNSASSWRIHLLVDFSEQPTAKRHVLKPGDVCDYAKMGSGRCVAVT</sequence>
<dbReference type="Gene3D" id="2.60.120.330">
    <property type="entry name" value="B-lactam Antibiotic, Isopenicillin N Synthase, Chain"/>
    <property type="match status" value="1"/>
</dbReference>
<dbReference type="OrthoDB" id="411451at2759"/>
<dbReference type="InterPro" id="IPR015943">
    <property type="entry name" value="WD40/YVTN_repeat-like_dom_sf"/>
</dbReference>
<dbReference type="SUPFAM" id="SSF50998">
    <property type="entry name" value="Quinoprotein alcohol dehydrogenase-like"/>
    <property type="match status" value="1"/>
</dbReference>
<dbReference type="Pfam" id="PF05118">
    <property type="entry name" value="Asp_Arg_Hydrox"/>
    <property type="match status" value="1"/>
</dbReference>
<dbReference type="InterPro" id="IPR027443">
    <property type="entry name" value="IPNS-like_sf"/>
</dbReference>
<gene>
    <name evidence="3" type="ORF">OSTLU_29968</name>
</gene>
<reference evidence="3 4" key="1">
    <citation type="journal article" date="2007" name="Proc. Natl. Acad. Sci. U.S.A.">
        <title>The tiny eukaryote Ostreococcus provides genomic insights into the paradox of plankton speciation.</title>
        <authorList>
            <person name="Palenik B."/>
            <person name="Grimwood J."/>
            <person name="Aerts A."/>
            <person name="Rouze P."/>
            <person name="Salamov A."/>
            <person name="Putnam N."/>
            <person name="Dupont C."/>
            <person name="Jorgensen R."/>
            <person name="Derelle E."/>
            <person name="Rombauts S."/>
            <person name="Zhou K."/>
            <person name="Otillar R."/>
            <person name="Merchant S.S."/>
            <person name="Podell S."/>
            <person name="Gaasterland T."/>
            <person name="Napoli C."/>
            <person name="Gendler K."/>
            <person name="Manuell A."/>
            <person name="Tai V."/>
            <person name="Vallon O."/>
            <person name="Piganeau G."/>
            <person name="Jancek S."/>
            <person name="Heijde M."/>
            <person name="Jabbari K."/>
            <person name="Bowler C."/>
            <person name="Lohr M."/>
            <person name="Robbens S."/>
            <person name="Werner G."/>
            <person name="Dubchak I."/>
            <person name="Pazour G.J."/>
            <person name="Ren Q."/>
            <person name="Paulsen I."/>
            <person name="Delwiche C."/>
            <person name="Schmutz J."/>
            <person name="Rokhsar D."/>
            <person name="Van de Peer Y."/>
            <person name="Moreau H."/>
            <person name="Grigoriev I.V."/>
        </authorList>
    </citation>
    <scope>NUCLEOTIDE SEQUENCE [LARGE SCALE GENOMIC DNA]</scope>
    <source>
        <strain evidence="3 4">CCE9901</strain>
    </source>
</reference>
<comment type="similarity">
    <text evidence="1">Belongs to the aspartyl/asparaginyl beta-hydroxylase family.</text>
</comment>
<evidence type="ECO:0000313" key="3">
    <source>
        <dbReference type="EMBL" id="ABO94413.1"/>
    </source>
</evidence>
<dbReference type="Gene3D" id="2.130.10.10">
    <property type="entry name" value="YVTN repeat-like/Quinoprotein amine dehydrogenase"/>
    <property type="match status" value="1"/>
</dbReference>
<evidence type="ECO:0000256" key="1">
    <source>
        <dbReference type="ARBA" id="ARBA00007730"/>
    </source>
</evidence>
<feature type="domain" description="Aspartyl/asparaginy/proline hydroxylase" evidence="2">
    <location>
        <begin position="468"/>
        <end position="562"/>
    </location>
</feature>
<accession>A4RT78</accession>
<dbReference type="RefSeq" id="XP_001416121.1">
    <property type="nucleotide sequence ID" value="XM_001416084.1"/>
</dbReference>
<organism evidence="3 4">
    <name type="scientific">Ostreococcus lucimarinus (strain CCE9901)</name>
    <dbReference type="NCBI Taxonomy" id="436017"/>
    <lineage>
        <taxon>Eukaryota</taxon>
        <taxon>Viridiplantae</taxon>
        <taxon>Chlorophyta</taxon>
        <taxon>Mamiellophyceae</taxon>
        <taxon>Mamiellales</taxon>
        <taxon>Bathycoccaceae</taxon>
        <taxon>Ostreococcus</taxon>
    </lineage>
</organism>
<dbReference type="HOGENOM" id="CLU_461098_0_0_1"/>
<dbReference type="KEGG" id="olu:OSTLU_29968"/>
<dbReference type="SUPFAM" id="SSF51197">
    <property type="entry name" value="Clavaminate synthase-like"/>
    <property type="match status" value="1"/>
</dbReference>
<dbReference type="eggNOG" id="ENOG502R38E">
    <property type="taxonomic scope" value="Eukaryota"/>
</dbReference>
<dbReference type="GeneID" id="5000205"/>
<dbReference type="Gramene" id="ABO94413">
    <property type="protein sequence ID" value="ABO94413"/>
    <property type="gene ID" value="OSTLU_29968"/>
</dbReference>
<evidence type="ECO:0000259" key="2">
    <source>
        <dbReference type="Pfam" id="PF05118"/>
    </source>
</evidence>
<protein>
    <recommendedName>
        <fullName evidence="2">Aspartyl/asparaginy/proline hydroxylase domain-containing protein</fullName>
    </recommendedName>
</protein>
<dbReference type="EMBL" id="CP000582">
    <property type="protein sequence ID" value="ABO94413.1"/>
    <property type="molecule type" value="Genomic_DNA"/>
</dbReference>
<dbReference type="InterPro" id="IPR007803">
    <property type="entry name" value="Asp/Arg/Pro-Hydrxlase"/>
</dbReference>
<name>A4RT78_OSTLU</name>